<evidence type="ECO:0000313" key="1">
    <source>
        <dbReference type="EMBL" id="SDU75392.1"/>
    </source>
</evidence>
<dbReference type="AlphaFoldDB" id="A0A1H2L3M2"/>
<dbReference type="RefSeq" id="WP_092374030.1">
    <property type="nucleotide sequence ID" value="NZ_LT629797.1"/>
</dbReference>
<evidence type="ECO:0000313" key="2">
    <source>
        <dbReference type="Proteomes" id="UP000198675"/>
    </source>
</evidence>
<dbReference type="EMBL" id="LT629797">
    <property type="protein sequence ID" value="SDU75392.1"/>
    <property type="molecule type" value="Genomic_DNA"/>
</dbReference>
<protein>
    <submittedName>
        <fullName evidence="1">Uncharacterized protein</fullName>
    </submittedName>
</protein>
<dbReference type="Proteomes" id="UP000198675">
    <property type="component" value="Chromosome I"/>
</dbReference>
<organism evidence="1 2">
    <name type="scientific">Pseudomonas sihuiensis</name>
    <dbReference type="NCBI Taxonomy" id="1274359"/>
    <lineage>
        <taxon>Bacteria</taxon>
        <taxon>Pseudomonadati</taxon>
        <taxon>Pseudomonadota</taxon>
        <taxon>Gammaproteobacteria</taxon>
        <taxon>Pseudomonadales</taxon>
        <taxon>Pseudomonadaceae</taxon>
        <taxon>Pseudomonas</taxon>
    </lineage>
</organism>
<gene>
    <name evidence="1" type="ORF">SAMN05216363_0019</name>
</gene>
<reference evidence="2" key="1">
    <citation type="submission" date="2016-10" db="EMBL/GenBank/DDBJ databases">
        <authorList>
            <person name="Varghese N."/>
            <person name="Submissions S."/>
        </authorList>
    </citation>
    <scope>NUCLEOTIDE SEQUENCE [LARGE SCALE GENOMIC DNA]</scope>
    <source>
        <strain evidence="2">KCTC 32246</strain>
    </source>
</reference>
<accession>A0A1H2L3M2</accession>
<sequence>MINRIVIALSALVGLGIALAVTWLLAASTAYDLGYAEGKAAAAEACQQAQLDALEGVIDSTKGLIADANAASQELGKTISARRQADAQTTKEIRHALATTATQRAGCVFDAGVMQQLDDARRRAAEAAAGGVRTSMPAAR</sequence>
<name>A0A1H2L3M2_9PSED</name>
<keyword evidence="2" id="KW-1185">Reference proteome</keyword>
<proteinExistence type="predicted"/>